<dbReference type="EMBL" id="BARS01037338">
    <property type="protein sequence ID" value="GAG25191.1"/>
    <property type="molecule type" value="Genomic_DNA"/>
</dbReference>
<accession>X0XJN5</accession>
<feature type="non-terminal residue" evidence="2">
    <location>
        <position position="1"/>
    </location>
</feature>
<organism evidence="2">
    <name type="scientific">marine sediment metagenome</name>
    <dbReference type="NCBI Taxonomy" id="412755"/>
    <lineage>
        <taxon>unclassified sequences</taxon>
        <taxon>metagenomes</taxon>
        <taxon>ecological metagenomes</taxon>
    </lineage>
</organism>
<gene>
    <name evidence="2" type="ORF">S01H1_57265</name>
</gene>
<comment type="caution">
    <text evidence="2">The sequence shown here is derived from an EMBL/GenBank/DDBJ whole genome shotgun (WGS) entry which is preliminary data.</text>
</comment>
<name>X0XJN5_9ZZZZ</name>
<evidence type="ECO:0000256" key="1">
    <source>
        <dbReference type="SAM" id="Phobius"/>
    </source>
</evidence>
<evidence type="ECO:0000313" key="2">
    <source>
        <dbReference type="EMBL" id="GAG25191.1"/>
    </source>
</evidence>
<keyword evidence="1" id="KW-0472">Membrane</keyword>
<keyword evidence="1" id="KW-0812">Transmembrane</keyword>
<protein>
    <submittedName>
        <fullName evidence="2">Uncharacterized protein</fullName>
    </submittedName>
</protein>
<sequence length="118" mass="13432">RYLLSFVTMGLWQYFIHDYFWDVYISPEHDTPKSMLIKTGVCHIPNLVISLGFLTIWGNYFIFVSIYIVALLASIIFQKFPAPWAQGRFHAPMTKPGIGGLLRSAGYLGDIDKTGNNK</sequence>
<proteinExistence type="predicted"/>
<keyword evidence="1" id="KW-1133">Transmembrane helix</keyword>
<feature type="transmembrane region" description="Helical" evidence="1">
    <location>
        <begin position="57"/>
        <end position="77"/>
    </location>
</feature>
<reference evidence="2" key="1">
    <citation type="journal article" date="2014" name="Front. Microbiol.">
        <title>High frequency of phylogenetically diverse reductive dehalogenase-homologous genes in deep subseafloor sedimentary metagenomes.</title>
        <authorList>
            <person name="Kawai M."/>
            <person name="Futagami T."/>
            <person name="Toyoda A."/>
            <person name="Takaki Y."/>
            <person name="Nishi S."/>
            <person name="Hori S."/>
            <person name="Arai W."/>
            <person name="Tsubouchi T."/>
            <person name="Morono Y."/>
            <person name="Uchiyama I."/>
            <person name="Ito T."/>
            <person name="Fujiyama A."/>
            <person name="Inagaki F."/>
            <person name="Takami H."/>
        </authorList>
    </citation>
    <scope>NUCLEOTIDE SEQUENCE</scope>
    <source>
        <strain evidence="2">Expedition CK06-06</strain>
    </source>
</reference>
<dbReference type="AlphaFoldDB" id="X0XJN5"/>